<dbReference type="GO" id="GO:0003730">
    <property type="term" value="F:mRNA 3'-UTR binding"/>
    <property type="evidence" value="ECO:0007669"/>
    <property type="project" value="TreeGrafter"/>
</dbReference>
<protein>
    <submittedName>
        <fullName evidence="3">Fragile X mental retardation syndrome-related protein 1</fullName>
    </submittedName>
</protein>
<evidence type="ECO:0000313" key="3">
    <source>
        <dbReference type="EMBL" id="QQP57719.1"/>
    </source>
</evidence>
<gene>
    <name evidence="3" type="ORF">FKW44_002803</name>
</gene>
<evidence type="ECO:0000259" key="2">
    <source>
        <dbReference type="Pfam" id="PF17904"/>
    </source>
</evidence>
<evidence type="ECO:0000256" key="1">
    <source>
        <dbReference type="SAM" id="MobiDB-lite"/>
    </source>
</evidence>
<dbReference type="GO" id="GO:0043488">
    <property type="term" value="P:regulation of mRNA stability"/>
    <property type="evidence" value="ECO:0007669"/>
    <property type="project" value="TreeGrafter"/>
</dbReference>
<dbReference type="GO" id="GO:0098793">
    <property type="term" value="C:presynapse"/>
    <property type="evidence" value="ECO:0007669"/>
    <property type="project" value="GOC"/>
</dbReference>
<dbReference type="GO" id="GO:0005634">
    <property type="term" value="C:nucleus"/>
    <property type="evidence" value="ECO:0007669"/>
    <property type="project" value="TreeGrafter"/>
</dbReference>
<keyword evidence="4" id="KW-1185">Reference proteome</keyword>
<dbReference type="GO" id="GO:0045727">
    <property type="term" value="P:positive regulation of translation"/>
    <property type="evidence" value="ECO:0007669"/>
    <property type="project" value="TreeGrafter"/>
</dbReference>
<feature type="non-terminal residue" evidence="3">
    <location>
        <position position="253"/>
    </location>
</feature>
<dbReference type="EMBL" id="CP045891">
    <property type="protein sequence ID" value="QQP57719.1"/>
    <property type="molecule type" value="Genomic_DNA"/>
</dbReference>
<name>A0A7T8KKP0_CALRO</name>
<dbReference type="InterPro" id="IPR040148">
    <property type="entry name" value="FMR1"/>
</dbReference>
<dbReference type="PANTHER" id="PTHR10603:SF7">
    <property type="entry name" value="FRAGILE X MESSENGER RIBONUCLEOPROTEIN 1 HOMOLOG"/>
    <property type="match status" value="1"/>
</dbReference>
<dbReference type="InterPro" id="IPR036612">
    <property type="entry name" value="KH_dom_type_1_sf"/>
</dbReference>
<reference evidence="4" key="1">
    <citation type="submission" date="2021-01" db="EMBL/GenBank/DDBJ databases">
        <title>Caligus Genome Assembly.</title>
        <authorList>
            <person name="Gallardo-Escarate C."/>
        </authorList>
    </citation>
    <scope>NUCLEOTIDE SEQUENCE [LARGE SCALE GENOMIC DNA]</scope>
</reference>
<dbReference type="InterPro" id="IPR040472">
    <property type="entry name" value="FMRP_KH0"/>
</dbReference>
<feature type="compositionally biased region" description="Polar residues" evidence="1">
    <location>
        <begin position="27"/>
        <end position="36"/>
    </location>
</feature>
<dbReference type="GO" id="GO:0099577">
    <property type="term" value="P:regulation of translation at presynapse, modulating synaptic transmission"/>
    <property type="evidence" value="ECO:0007669"/>
    <property type="project" value="TreeGrafter"/>
</dbReference>
<dbReference type="Gene3D" id="3.30.1370.10">
    <property type="entry name" value="K Homology domain, type 1"/>
    <property type="match status" value="1"/>
</dbReference>
<proteinExistence type="predicted"/>
<accession>A0A7T8KKP0</accession>
<feature type="domain" description="Synaptic functional regulator FMRP KH0" evidence="2">
    <location>
        <begin position="118"/>
        <end position="184"/>
    </location>
</feature>
<dbReference type="GO" id="GO:0051028">
    <property type="term" value="P:mRNA transport"/>
    <property type="evidence" value="ECO:0007669"/>
    <property type="project" value="TreeGrafter"/>
</dbReference>
<dbReference type="GO" id="GO:0048170">
    <property type="term" value="P:positive regulation of long-term neuronal synaptic plasticity"/>
    <property type="evidence" value="ECO:0007669"/>
    <property type="project" value="TreeGrafter"/>
</dbReference>
<dbReference type="GO" id="GO:0045182">
    <property type="term" value="F:translation regulator activity"/>
    <property type="evidence" value="ECO:0007669"/>
    <property type="project" value="TreeGrafter"/>
</dbReference>
<evidence type="ECO:0000313" key="4">
    <source>
        <dbReference type="Proteomes" id="UP000595437"/>
    </source>
</evidence>
<dbReference type="PANTHER" id="PTHR10603">
    <property type="entry name" value="FRAGILE X MENTAL RETARDATION SYNDROME-RELATED PROTEIN"/>
    <property type="match status" value="1"/>
</dbReference>
<sequence length="253" mass="28575">GAGYYSGHVEEGSLSLFLRGTRELASTPGSNPSHASLSPPHPERHNFCIGEEVEPKRVKELRSNVAVLCSSASAGELRASTKWSTRTTFVPDPTCHTSRTRTFIPIWIPLPLETEDIYAEDEDSHAVFVKSINACSVKYEPAKRSLRVVSTDEDTQRKAAMIQGMYFQNFTQKVLLKSKTEEVERHLEATRIQSTYGYTEDHRSQRANIQQARSVGCIIYLELQEETSTFRVTGDNKDCVRKARKLLEFTEDK</sequence>
<dbReference type="GO" id="GO:0048513">
    <property type="term" value="P:animal organ development"/>
    <property type="evidence" value="ECO:0007669"/>
    <property type="project" value="TreeGrafter"/>
</dbReference>
<dbReference type="GO" id="GO:0043005">
    <property type="term" value="C:neuron projection"/>
    <property type="evidence" value="ECO:0007669"/>
    <property type="project" value="TreeGrafter"/>
</dbReference>
<organism evidence="3 4">
    <name type="scientific">Caligus rogercresseyi</name>
    <name type="common">Sea louse</name>
    <dbReference type="NCBI Taxonomy" id="217165"/>
    <lineage>
        <taxon>Eukaryota</taxon>
        <taxon>Metazoa</taxon>
        <taxon>Ecdysozoa</taxon>
        <taxon>Arthropoda</taxon>
        <taxon>Crustacea</taxon>
        <taxon>Multicrustacea</taxon>
        <taxon>Hexanauplia</taxon>
        <taxon>Copepoda</taxon>
        <taxon>Siphonostomatoida</taxon>
        <taxon>Caligidae</taxon>
        <taxon>Caligus</taxon>
    </lineage>
</organism>
<dbReference type="OrthoDB" id="6252957at2759"/>
<dbReference type="AlphaFoldDB" id="A0A7T8KKP0"/>
<dbReference type="GO" id="GO:0010494">
    <property type="term" value="C:cytoplasmic stress granule"/>
    <property type="evidence" value="ECO:0007669"/>
    <property type="project" value="TreeGrafter"/>
</dbReference>
<dbReference type="Pfam" id="PF17904">
    <property type="entry name" value="KH_9"/>
    <property type="match status" value="1"/>
</dbReference>
<feature type="region of interest" description="Disordered" evidence="1">
    <location>
        <begin position="23"/>
        <end position="43"/>
    </location>
</feature>
<dbReference type="Proteomes" id="UP000595437">
    <property type="component" value="Chromosome 2"/>
</dbReference>